<feature type="compositionally biased region" description="Basic residues" evidence="4">
    <location>
        <begin position="94"/>
        <end position="103"/>
    </location>
</feature>
<organism evidence="5 6">
    <name type="scientific">Escallonia herrerae</name>
    <dbReference type="NCBI Taxonomy" id="1293975"/>
    <lineage>
        <taxon>Eukaryota</taxon>
        <taxon>Viridiplantae</taxon>
        <taxon>Streptophyta</taxon>
        <taxon>Embryophyta</taxon>
        <taxon>Tracheophyta</taxon>
        <taxon>Spermatophyta</taxon>
        <taxon>Magnoliopsida</taxon>
        <taxon>eudicotyledons</taxon>
        <taxon>Gunneridae</taxon>
        <taxon>Pentapetalae</taxon>
        <taxon>asterids</taxon>
        <taxon>campanulids</taxon>
        <taxon>Escalloniales</taxon>
        <taxon>Escalloniaceae</taxon>
        <taxon>Escallonia</taxon>
    </lineage>
</organism>
<evidence type="ECO:0000256" key="2">
    <source>
        <dbReference type="ARBA" id="ARBA00022771"/>
    </source>
</evidence>
<dbReference type="GO" id="GO:0008270">
    <property type="term" value="F:zinc ion binding"/>
    <property type="evidence" value="ECO:0007669"/>
    <property type="project" value="UniProtKB-KW"/>
</dbReference>
<evidence type="ECO:0000313" key="5">
    <source>
        <dbReference type="EMBL" id="KAK3039891.1"/>
    </source>
</evidence>
<dbReference type="PANTHER" id="PTHR36486:SF2">
    <property type="entry name" value="OS01G0977800 PROTEIN"/>
    <property type="match status" value="1"/>
</dbReference>
<feature type="region of interest" description="Disordered" evidence="4">
    <location>
        <begin position="94"/>
        <end position="129"/>
    </location>
</feature>
<dbReference type="EMBL" id="JAVXUP010000068">
    <property type="protein sequence ID" value="KAK3039891.1"/>
    <property type="molecule type" value="Genomic_DNA"/>
</dbReference>
<accession>A0AA88X4Q5</accession>
<feature type="compositionally biased region" description="Low complexity" evidence="4">
    <location>
        <begin position="282"/>
        <end position="298"/>
    </location>
</feature>
<feature type="compositionally biased region" description="Polar residues" evidence="4">
    <location>
        <begin position="299"/>
        <end position="311"/>
    </location>
</feature>
<name>A0AA88X4Q5_9ASTE</name>
<feature type="compositionally biased region" description="Basic and acidic residues" evidence="4">
    <location>
        <begin position="268"/>
        <end position="281"/>
    </location>
</feature>
<dbReference type="PANTHER" id="PTHR36486">
    <property type="entry name" value="OS01G0977800 PROTEIN"/>
    <property type="match status" value="1"/>
</dbReference>
<protein>
    <submittedName>
        <fullName evidence="5">Uncharacterized protein</fullName>
    </submittedName>
</protein>
<keyword evidence="1" id="KW-0479">Metal-binding</keyword>
<reference evidence="5" key="1">
    <citation type="submission" date="2022-12" db="EMBL/GenBank/DDBJ databases">
        <title>Draft genome assemblies for two species of Escallonia (Escalloniales).</title>
        <authorList>
            <person name="Chanderbali A."/>
            <person name="Dervinis C."/>
            <person name="Anghel I."/>
            <person name="Soltis D."/>
            <person name="Soltis P."/>
            <person name="Zapata F."/>
        </authorList>
    </citation>
    <scope>NUCLEOTIDE SEQUENCE</scope>
    <source>
        <strain evidence="5">UCBG64.0493</strain>
        <tissue evidence="5">Leaf</tissue>
    </source>
</reference>
<feature type="compositionally biased region" description="Polar residues" evidence="4">
    <location>
        <begin position="53"/>
        <end position="62"/>
    </location>
</feature>
<dbReference type="CDD" id="cd00065">
    <property type="entry name" value="FYVE_like_SF"/>
    <property type="match status" value="1"/>
</dbReference>
<feature type="non-terminal residue" evidence="5">
    <location>
        <position position="334"/>
    </location>
</feature>
<evidence type="ECO:0000256" key="1">
    <source>
        <dbReference type="ARBA" id="ARBA00022723"/>
    </source>
</evidence>
<comment type="caution">
    <text evidence="5">The sequence shown here is derived from an EMBL/GenBank/DDBJ whole genome shotgun (WGS) entry which is preliminary data.</text>
</comment>
<proteinExistence type="predicted"/>
<evidence type="ECO:0000313" key="6">
    <source>
        <dbReference type="Proteomes" id="UP001188597"/>
    </source>
</evidence>
<keyword evidence="6" id="KW-1185">Reference proteome</keyword>
<dbReference type="AlphaFoldDB" id="A0AA88X4Q5"/>
<sequence>MGDLSTLAKARRELEDLYLGVPDDSVNLTFQDLAEVKQLHAHHSTSLERKRSGQLNPITEATTPKREKPLPPNLAKLPSLDFSRGLEASMRHHHQTNTHYHHDHHGEKGLHASRGSGGLHDHHHASGRDHHRDHHAVAYSPRRDVGFRHAIETSVAFDDVSGMSIASTVNPFQEKGGRRRPGIPHSNICTVCSVYIYMFRHRCLVCGRVYCKQCLSVGMGEMTEGRKCIECLGKRFSQRYIQRAGKVGCWTGGCMRYPSTVKQQELKWAEKGPRRSDENRYGRSVMVSRSGVVSRSRSPMTPRTPTRAHNASNPPSFVVNSPYSPYSPSSHHLP</sequence>
<evidence type="ECO:0000256" key="4">
    <source>
        <dbReference type="SAM" id="MobiDB-lite"/>
    </source>
</evidence>
<feature type="compositionally biased region" description="Low complexity" evidence="4">
    <location>
        <begin position="312"/>
        <end position="334"/>
    </location>
</feature>
<dbReference type="InterPro" id="IPR011011">
    <property type="entry name" value="Znf_FYVE_PHD"/>
</dbReference>
<dbReference type="SUPFAM" id="SSF57903">
    <property type="entry name" value="FYVE/PHD zinc finger"/>
    <property type="match status" value="1"/>
</dbReference>
<dbReference type="Proteomes" id="UP001188597">
    <property type="component" value="Unassembled WGS sequence"/>
</dbReference>
<keyword evidence="2" id="KW-0863">Zinc-finger</keyword>
<feature type="region of interest" description="Disordered" evidence="4">
    <location>
        <begin position="42"/>
        <end position="73"/>
    </location>
</feature>
<feature type="region of interest" description="Disordered" evidence="4">
    <location>
        <begin position="268"/>
        <end position="334"/>
    </location>
</feature>
<gene>
    <name evidence="5" type="ORF">RJ639_028284</name>
</gene>
<evidence type="ECO:0000256" key="3">
    <source>
        <dbReference type="ARBA" id="ARBA00022833"/>
    </source>
</evidence>
<keyword evidence="3" id="KW-0862">Zinc</keyword>
<dbReference type="InterPro" id="IPR053057">
    <property type="entry name" value="XLG_GTP-binding"/>
</dbReference>